<reference evidence="2 3" key="1">
    <citation type="submission" date="2010-05" db="EMBL/GenBank/DDBJ databases">
        <title>The Genome Sequence of Thecamonas trahens ATCC 50062.</title>
        <authorList>
            <consortium name="The Broad Institute Genome Sequencing Platform"/>
            <person name="Russ C."/>
            <person name="Cuomo C."/>
            <person name="Shea T."/>
            <person name="Young S.K."/>
            <person name="Zeng Q."/>
            <person name="Koehrsen M."/>
            <person name="Haas B."/>
            <person name="Borodovsky M."/>
            <person name="Guigo R."/>
            <person name="Alvarado L."/>
            <person name="Berlin A."/>
            <person name="Bochicchio J."/>
            <person name="Borenstein D."/>
            <person name="Chapman S."/>
            <person name="Chen Z."/>
            <person name="Freedman E."/>
            <person name="Gellesch M."/>
            <person name="Goldberg J."/>
            <person name="Griggs A."/>
            <person name="Gujja S."/>
            <person name="Heilman E."/>
            <person name="Heiman D."/>
            <person name="Hepburn T."/>
            <person name="Howarth C."/>
            <person name="Jen D."/>
            <person name="Larson L."/>
            <person name="Mehta T."/>
            <person name="Park D."/>
            <person name="Pearson M."/>
            <person name="Roberts A."/>
            <person name="Saif S."/>
            <person name="Shenoy N."/>
            <person name="Sisk P."/>
            <person name="Stolte C."/>
            <person name="Sykes S."/>
            <person name="Thomson T."/>
            <person name="Walk T."/>
            <person name="White J."/>
            <person name="Yandava C."/>
            <person name="Burger G."/>
            <person name="Gray M.W."/>
            <person name="Holland P.W.H."/>
            <person name="King N."/>
            <person name="Lang F.B.F."/>
            <person name="Roger A.J."/>
            <person name="Ruiz-Trillo I."/>
            <person name="Lander E."/>
            <person name="Nusbaum C."/>
        </authorList>
    </citation>
    <scope>NUCLEOTIDE SEQUENCE [LARGE SCALE GENOMIC DNA]</scope>
    <source>
        <strain evidence="2 3">ATCC 50062</strain>
    </source>
</reference>
<sequence>MMIAVVPQENYEMCLLPLVNTPVLDYTLEFLASSGVKEIFVFCCAHPELISAHLDGSKWTKASSKVTVTTIINTQCITIGDALRDMDSRDVISGDFVLVAGDVVSNLDLRPVIAEHKRRREADKGAIMTSVYKKVAPSHRTRSLNDDVIVGLNTETSEVVYFSSEVESSKIDLDVRLFTEVPKLELRHDLLDTFIDICAPEVLMLFSDNFDYSDLRSDFVRGILGAEILGNK</sequence>
<dbReference type="PANTHER" id="PTHR45887">
    <property type="entry name" value="TRANSLATION INITIATION FACTOR EIF-2B SUBUNIT EPSILON"/>
    <property type="match status" value="1"/>
</dbReference>
<dbReference type="GO" id="GO:0005851">
    <property type="term" value="C:eukaryotic translation initiation factor 2B complex"/>
    <property type="evidence" value="ECO:0007669"/>
    <property type="project" value="TreeGrafter"/>
</dbReference>
<proteinExistence type="predicted"/>
<organism evidence="2 3">
    <name type="scientific">Thecamonas trahens ATCC 50062</name>
    <dbReference type="NCBI Taxonomy" id="461836"/>
    <lineage>
        <taxon>Eukaryota</taxon>
        <taxon>Apusozoa</taxon>
        <taxon>Apusomonadida</taxon>
        <taxon>Apusomonadidae</taxon>
        <taxon>Thecamonas</taxon>
    </lineage>
</organism>
<dbReference type="InterPro" id="IPR035543">
    <property type="entry name" value="eIF-2B_epsilon_N"/>
</dbReference>
<keyword evidence="3" id="KW-1185">Reference proteome</keyword>
<dbReference type="OMA" id="NIAICAP"/>
<dbReference type="InterPro" id="IPR051956">
    <property type="entry name" value="eIF2B_epsilon"/>
</dbReference>
<evidence type="ECO:0000313" key="3">
    <source>
        <dbReference type="Proteomes" id="UP000054408"/>
    </source>
</evidence>
<dbReference type="EMBL" id="GL349543">
    <property type="protein sequence ID" value="KNC46723.1"/>
    <property type="molecule type" value="Genomic_DNA"/>
</dbReference>
<dbReference type="Proteomes" id="UP000054408">
    <property type="component" value="Unassembled WGS sequence"/>
</dbReference>
<evidence type="ECO:0000259" key="1">
    <source>
        <dbReference type="Pfam" id="PF00483"/>
    </source>
</evidence>
<dbReference type="RefSeq" id="XP_013752590.1">
    <property type="nucleotide sequence ID" value="XM_013897136.1"/>
</dbReference>
<accession>A0A0L0D5Y6</accession>
<name>A0A0L0D5Y6_THETB</name>
<dbReference type="GeneID" id="25569486"/>
<dbReference type="GO" id="GO:0031369">
    <property type="term" value="F:translation initiation factor binding"/>
    <property type="evidence" value="ECO:0007669"/>
    <property type="project" value="TreeGrafter"/>
</dbReference>
<dbReference type="GO" id="GO:0005085">
    <property type="term" value="F:guanyl-nucleotide exchange factor activity"/>
    <property type="evidence" value="ECO:0007669"/>
    <property type="project" value="TreeGrafter"/>
</dbReference>
<feature type="non-terminal residue" evidence="2">
    <location>
        <position position="232"/>
    </location>
</feature>
<dbReference type="eggNOG" id="KOG1461">
    <property type="taxonomic scope" value="Eukaryota"/>
</dbReference>
<dbReference type="InterPro" id="IPR005835">
    <property type="entry name" value="NTP_transferase_dom"/>
</dbReference>
<gene>
    <name evidence="2" type="ORF">AMSG_11564</name>
</gene>
<dbReference type="GO" id="GO:0003743">
    <property type="term" value="F:translation initiation factor activity"/>
    <property type="evidence" value="ECO:0007669"/>
    <property type="project" value="TreeGrafter"/>
</dbReference>
<dbReference type="CDD" id="cd04197">
    <property type="entry name" value="eIF-2B_epsilon_N"/>
    <property type="match status" value="1"/>
</dbReference>
<feature type="domain" description="Nucleotidyl transferase" evidence="1">
    <location>
        <begin position="15"/>
        <end position="129"/>
    </location>
</feature>
<evidence type="ECO:0000313" key="2">
    <source>
        <dbReference type="EMBL" id="KNC46723.1"/>
    </source>
</evidence>
<dbReference type="PANTHER" id="PTHR45887:SF1">
    <property type="entry name" value="TRANSLATION INITIATION FACTOR EIF-2B SUBUNIT EPSILON"/>
    <property type="match status" value="1"/>
</dbReference>
<dbReference type="SUPFAM" id="SSF53448">
    <property type="entry name" value="Nucleotide-diphospho-sugar transferases"/>
    <property type="match status" value="1"/>
</dbReference>
<dbReference type="STRING" id="461836.A0A0L0D5Y6"/>
<dbReference type="Pfam" id="PF00483">
    <property type="entry name" value="NTP_transferase"/>
    <property type="match status" value="1"/>
</dbReference>
<dbReference type="AlphaFoldDB" id="A0A0L0D5Y6"/>
<dbReference type="Gene3D" id="3.90.550.10">
    <property type="entry name" value="Spore Coat Polysaccharide Biosynthesis Protein SpsA, Chain A"/>
    <property type="match status" value="1"/>
</dbReference>
<protein>
    <recommendedName>
        <fullName evidence="1">Nucleotidyl transferase domain-containing protein</fullName>
    </recommendedName>
</protein>
<dbReference type="InterPro" id="IPR029044">
    <property type="entry name" value="Nucleotide-diphossugar_trans"/>
</dbReference>
<dbReference type="OrthoDB" id="424572at2759"/>